<dbReference type="SMART" id="SM00260">
    <property type="entry name" value="CheW"/>
    <property type="match status" value="1"/>
</dbReference>
<comment type="caution">
    <text evidence="2">The sequence shown here is derived from an EMBL/GenBank/DDBJ whole genome shotgun (WGS) entry which is preliminary data.</text>
</comment>
<evidence type="ECO:0000259" key="1">
    <source>
        <dbReference type="PROSITE" id="PS50851"/>
    </source>
</evidence>
<dbReference type="Pfam" id="PF01584">
    <property type="entry name" value="CheW"/>
    <property type="match status" value="1"/>
</dbReference>
<dbReference type="InterPro" id="IPR036061">
    <property type="entry name" value="CheW-like_dom_sf"/>
</dbReference>
<feature type="domain" description="CheW-like" evidence="1">
    <location>
        <begin position="33"/>
        <end position="178"/>
    </location>
</feature>
<evidence type="ECO:0000313" key="3">
    <source>
        <dbReference type="Proteomes" id="UP001268256"/>
    </source>
</evidence>
<sequence>MQTRGNTTAPVNLIGGLEQLPGLGEKRSQRRLGDPYLRLQLTPDTTAVLATDDTQEVLVVPGFKLTVMPNMPNVVLGLLNHRNRVIWVIDLPLLLGLPALSLEVPQLTVAIIRPQGEKPLGLAVPQIRGLVRLEAEAIQSPVGTVAAGLIPYLCGCCLNHQEILLVLAASAITQSLPDASI</sequence>
<dbReference type="RefSeq" id="WP_322879203.1">
    <property type="nucleotide sequence ID" value="NZ_JAVMIP010000019.1"/>
</dbReference>
<dbReference type="Gene3D" id="2.40.50.180">
    <property type="entry name" value="CheA-289, Domain 4"/>
    <property type="match status" value="1"/>
</dbReference>
<name>A0AAE4FVB3_9CYAN</name>
<dbReference type="InterPro" id="IPR002545">
    <property type="entry name" value="CheW-lke_dom"/>
</dbReference>
<dbReference type="PROSITE" id="PS50851">
    <property type="entry name" value="CHEW"/>
    <property type="match status" value="1"/>
</dbReference>
<gene>
    <name evidence="2" type="ORF">RIF25_14365</name>
</gene>
<reference evidence="3" key="1">
    <citation type="submission" date="2023-07" db="EMBL/GenBank/DDBJ databases">
        <authorList>
            <person name="Luz R."/>
            <person name="Cordeiro R."/>
            <person name="Fonseca A."/>
            <person name="Goncalves V."/>
        </authorList>
    </citation>
    <scope>NUCLEOTIDE SEQUENCE [LARGE SCALE GENOMIC DNA]</scope>
    <source>
        <strain evidence="3">BACA0444</strain>
    </source>
</reference>
<evidence type="ECO:0000313" key="2">
    <source>
        <dbReference type="EMBL" id="MDS3861984.1"/>
    </source>
</evidence>
<keyword evidence="3" id="KW-1185">Reference proteome</keyword>
<accession>A0AAE4FVB3</accession>
<dbReference type="SUPFAM" id="SSF50341">
    <property type="entry name" value="CheW-like"/>
    <property type="match status" value="1"/>
</dbReference>
<protein>
    <submittedName>
        <fullName evidence="2">Chemotaxis protein CheW</fullName>
    </submittedName>
</protein>
<dbReference type="Proteomes" id="UP001268256">
    <property type="component" value="Unassembled WGS sequence"/>
</dbReference>
<dbReference type="GO" id="GO:0006935">
    <property type="term" value="P:chemotaxis"/>
    <property type="evidence" value="ECO:0007669"/>
    <property type="project" value="InterPro"/>
</dbReference>
<dbReference type="EMBL" id="JAVMIP010000019">
    <property type="protein sequence ID" value="MDS3861984.1"/>
    <property type="molecule type" value="Genomic_DNA"/>
</dbReference>
<proteinExistence type="predicted"/>
<organism evidence="2 3">
    <name type="scientific">Pseudocalidococcus azoricus BACA0444</name>
    <dbReference type="NCBI Taxonomy" id="2918990"/>
    <lineage>
        <taxon>Bacteria</taxon>
        <taxon>Bacillati</taxon>
        <taxon>Cyanobacteriota</taxon>
        <taxon>Cyanophyceae</taxon>
        <taxon>Acaryochloridales</taxon>
        <taxon>Thermosynechococcaceae</taxon>
        <taxon>Pseudocalidococcus</taxon>
        <taxon>Pseudocalidococcus azoricus</taxon>
    </lineage>
</organism>
<dbReference type="GO" id="GO:0007165">
    <property type="term" value="P:signal transduction"/>
    <property type="evidence" value="ECO:0007669"/>
    <property type="project" value="InterPro"/>
</dbReference>
<dbReference type="AlphaFoldDB" id="A0AAE4FVB3"/>